<evidence type="ECO:0000256" key="1">
    <source>
        <dbReference type="ARBA" id="ARBA00022723"/>
    </source>
</evidence>
<gene>
    <name evidence="7" type="ORF">A2828_02170</name>
</gene>
<accession>A0A1G2PED2</accession>
<dbReference type="InterPro" id="IPR000962">
    <property type="entry name" value="Znf_DskA_TraR"/>
</dbReference>
<reference evidence="7 8" key="1">
    <citation type="journal article" date="2016" name="Nat. Commun.">
        <title>Thousands of microbial genomes shed light on interconnected biogeochemical processes in an aquifer system.</title>
        <authorList>
            <person name="Anantharaman K."/>
            <person name="Brown C.T."/>
            <person name="Hug L.A."/>
            <person name="Sharon I."/>
            <person name="Castelle C.J."/>
            <person name="Probst A.J."/>
            <person name="Thomas B.C."/>
            <person name="Singh A."/>
            <person name="Wilkins M.J."/>
            <person name="Karaoz U."/>
            <person name="Brodie E.L."/>
            <person name="Williams K.H."/>
            <person name="Hubbard S.S."/>
            <person name="Banfield J.F."/>
        </authorList>
    </citation>
    <scope>NUCLEOTIDE SEQUENCE [LARGE SCALE GENOMIC DNA]</scope>
</reference>
<dbReference type="EMBL" id="MHSR01000013">
    <property type="protein sequence ID" value="OHA46688.1"/>
    <property type="molecule type" value="Genomic_DNA"/>
</dbReference>
<dbReference type="PANTHER" id="PTHR33823">
    <property type="entry name" value="RNA POLYMERASE-BINDING TRANSCRIPTION FACTOR DKSA-RELATED"/>
    <property type="match status" value="1"/>
</dbReference>
<proteinExistence type="predicted"/>
<protein>
    <recommendedName>
        <fullName evidence="6">Zinc finger DksA/TraR C4-type domain-containing protein</fullName>
    </recommendedName>
</protein>
<evidence type="ECO:0000313" key="8">
    <source>
        <dbReference type="Proteomes" id="UP000178869"/>
    </source>
</evidence>
<dbReference type="Pfam" id="PF01258">
    <property type="entry name" value="zf-dskA_traR"/>
    <property type="match status" value="1"/>
</dbReference>
<organism evidence="7 8">
    <name type="scientific">Candidatus Terrybacteria bacterium RIFCSPHIGHO2_01_FULL_43_35</name>
    <dbReference type="NCBI Taxonomy" id="1802361"/>
    <lineage>
        <taxon>Bacteria</taxon>
        <taxon>Candidatus Terryibacteriota</taxon>
    </lineage>
</organism>
<sequence>MPLAKQDIENFKNKLLSEERRISETLASFATKNKGGSGEFTSRFPNFGDGQDEDAQVSAVEEYGTRLSAETILEERLRAIRRALTRIQKNAYGKCLNCKKDIPIKRLNASPEAELCGNCK</sequence>
<evidence type="ECO:0000313" key="7">
    <source>
        <dbReference type="EMBL" id="OHA46688.1"/>
    </source>
</evidence>
<evidence type="ECO:0000256" key="3">
    <source>
        <dbReference type="ARBA" id="ARBA00022833"/>
    </source>
</evidence>
<keyword evidence="3" id="KW-0862">Zinc</keyword>
<keyword evidence="1" id="KW-0479">Metal-binding</keyword>
<dbReference type="Gene3D" id="1.20.120.910">
    <property type="entry name" value="DksA, coiled-coil domain"/>
    <property type="match status" value="1"/>
</dbReference>
<evidence type="ECO:0000256" key="5">
    <source>
        <dbReference type="SAM" id="MobiDB-lite"/>
    </source>
</evidence>
<keyword evidence="2" id="KW-0863">Zinc-finger</keyword>
<dbReference type="SUPFAM" id="SSF57716">
    <property type="entry name" value="Glucocorticoid receptor-like (DNA-binding domain)"/>
    <property type="match status" value="1"/>
</dbReference>
<evidence type="ECO:0000259" key="6">
    <source>
        <dbReference type="Pfam" id="PF01258"/>
    </source>
</evidence>
<feature type="domain" description="Zinc finger DksA/TraR C4-type" evidence="6">
    <location>
        <begin position="92"/>
        <end position="119"/>
    </location>
</feature>
<feature type="region of interest" description="Disordered" evidence="5">
    <location>
        <begin position="33"/>
        <end position="52"/>
    </location>
</feature>
<name>A0A1G2PED2_9BACT</name>
<dbReference type="PROSITE" id="PS51128">
    <property type="entry name" value="ZF_DKSA_2"/>
    <property type="match status" value="1"/>
</dbReference>
<comment type="caution">
    <text evidence="7">The sequence shown here is derived from an EMBL/GenBank/DDBJ whole genome shotgun (WGS) entry which is preliminary data.</text>
</comment>
<evidence type="ECO:0000256" key="4">
    <source>
        <dbReference type="PROSITE-ProRule" id="PRU00510"/>
    </source>
</evidence>
<feature type="zinc finger region" description="dksA C4-type" evidence="4">
    <location>
        <begin position="95"/>
        <end position="119"/>
    </location>
</feature>
<evidence type="ECO:0000256" key="2">
    <source>
        <dbReference type="ARBA" id="ARBA00022771"/>
    </source>
</evidence>
<dbReference type="AlphaFoldDB" id="A0A1G2PED2"/>
<dbReference type="Proteomes" id="UP000178869">
    <property type="component" value="Unassembled WGS sequence"/>
</dbReference>
<dbReference type="GO" id="GO:0008270">
    <property type="term" value="F:zinc ion binding"/>
    <property type="evidence" value="ECO:0007669"/>
    <property type="project" value="UniProtKB-KW"/>
</dbReference>